<dbReference type="Proteomes" id="UP000193963">
    <property type="component" value="Unassembled WGS sequence"/>
</dbReference>
<dbReference type="AlphaFoldDB" id="A0A1X6Y6J1"/>
<proteinExistence type="predicted"/>
<dbReference type="PROSITE" id="PS01117">
    <property type="entry name" value="HTH_MARR_1"/>
    <property type="match status" value="1"/>
</dbReference>
<protein>
    <submittedName>
        <fullName evidence="5">Multidrug resistance operon repressor</fullName>
    </submittedName>
</protein>
<reference evidence="5 6" key="1">
    <citation type="submission" date="2017-03" db="EMBL/GenBank/DDBJ databases">
        <authorList>
            <person name="Afonso C.L."/>
            <person name="Miller P.J."/>
            <person name="Scott M.A."/>
            <person name="Spackman E."/>
            <person name="Goraichik I."/>
            <person name="Dimitrov K.M."/>
            <person name="Suarez D.L."/>
            <person name="Swayne D.E."/>
        </authorList>
    </citation>
    <scope>NUCLEOTIDE SEQUENCE [LARGE SCALE GENOMIC DNA]</scope>
    <source>
        <strain evidence="5 6">CECT 7751</strain>
    </source>
</reference>
<keyword evidence="2" id="KW-0238">DNA-binding</keyword>
<dbReference type="PANTHER" id="PTHR33164">
    <property type="entry name" value="TRANSCRIPTIONAL REGULATOR, MARR FAMILY"/>
    <property type="match status" value="1"/>
</dbReference>
<dbReference type="PROSITE" id="PS50995">
    <property type="entry name" value="HTH_MARR_2"/>
    <property type="match status" value="1"/>
</dbReference>
<keyword evidence="1" id="KW-0805">Transcription regulation</keyword>
<dbReference type="InterPro" id="IPR000835">
    <property type="entry name" value="HTH_MarR-typ"/>
</dbReference>
<evidence type="ECO:0000256" key="3">
    <source>
        <dbReference type="ARBA" id="ARBA00023163"/>
    </source>
</evidence>
<dbReference type="Gene3D" id="1.10.10.10">
    <property type="entry name" value="Winged helix-like DNA-binding domain superfamily/Winged helix DNA-binding domain"/>
    <property type="match status" value="1"/>
</dbReference>
<evidence type="ECO:0000256" key="2">
    <source>
        <dbReference type="ARBA" id="ARBA00023125"/>
    </source>
</evidence>
<dbReference type="PANTHER" id="PTHR33164:SF43">
    <property type="entry name" value="HTH-TYPE TRANSCRIPTIONAL REPRESSOR YETL"/>
    <property type="match status" value="1"/>
</dbReference>
<evidence type="ECO:0000259" key="4">
    <source>
        <dbReference type="PROSITE" id="PS50995"/>
    </source>
</evidence>
<name>A0A1X6Y6J1_9RHOB</name>
<dbReference type="InterPro" id="IPR039422">
    <property type="entry name" value="MarR/SlyA-like"/>
</dbReference>
<dbReference type="InterPro" id="IPR036388">
    <property type="entry name" value="WH-like_DNA-bd_sf"/>
</dbReference>
<dbReference type="Pfam" id="PF12802">
    <property type="entry name" value="MarR_2"/>
    <property type="match status" value="1"/>
</dbReference>
<dbReference type="GO" id="GO:0003700">
    <property type="term" value="F:DNA-binding transcription factor activity"/>
    <property type="evidence" value="ECO:0007669"/>
    <property type="project" value="InterPro"/>
</dbReference>
<evidence type="ECO:0000313" key="5">
    <source>
        <dbReference type="EMBL" id="SLN12111.1"/>
    </source>
</evidence>
<feature type="domain" description="HTH marR-type" evidence="4">
    <location>
        <begin position="15"/>
        <end position="151"/>
    </location>
</feature>
<dbReference type="PRINTS" id="PR00598">
    <property type="entry name" value="HTHMARR"/>
</dbReference>
<organism evidence="5 6">
    <name type="scientific">Pseudooceanicola marinus</name>
    <dbReference type="NCBI Taxonomy" id="396013"/>
    <lineage>
        <taxon>Bacteria</taxon>
        <taxon>Pseudomonadati</taxon>
        <taxon>Pseudomonadota</taxon>
        <taxon>Alphaproteobacteria</taxon>
        <taxon>Rhodobacterales</taxon>
        <taxon>Paracoccaceae</taxon>
        <taxon>Pseudooceanicola</taxon>
    </lineage>
</organism>
<sequence>MASPTPIAPAQKITTESLRGSLGFLLRVAQLRSFGHFFAVLGDEEVRPGEATVLDLIRENPGIRQGMVSKTLKIKRAQMSKMIREMEREGLVARAVPEDDRRAIELRLTKEGEAMIAGITARFPEIERRTQAALTPAEGAELRRLLIKLNGLDKTKGEDSDDPDDER</sequence>
<evidence type="ECO:0000256" key="1">
    <source>
        <dbReference type="ARBA" id="ARBA00023015"/>
    </source>
</evidence>
<dbReference type="OrthoDB" id="7269152at2"/>
<dbReference type="InterPro" id="IPR023187">
    <property type="entry name" value="Tscrpt_reg_MarR-type_CS"/>
</dbReference>
<keyword evidence="3" id="KW-0804">Transcription</keyword>
<dbReference type="EMBL" id="FWFN01000001">
    <property type="protein sequence ID" value="SLN12111.1"/>
    <property type="molecule type" value="Genomic_DNA"/>
</dbReference>
<dbReference type="GO" id="GO:0003677">
    <property type="term" value="F:DNA binding"/>
    <property type="evidence" value="ECO:0007669"/>
    <property type="project" value="UniProtKB-KW"/>
</dbReference>
<dbReference type="SMART" id="SM00347">
    <property type="entry name" value="HTH_MARR"/>
    <property type="match status" value="1"/>
</dbReference>
<dbReference type="GO" id="GO:0006950">
    <property type="term" value="P:response to stress"/>
    <property type="evidence" value="ECO:0007669"/>
    <property type="project" value="TreeGrafter"/>
</dbReference>
<evidence type="ECO:0000313" key="6">
    <source>
        <dbReference type="Proteomes" id="UP000193963"/>
    </source>
</evidence>
<keyword evidence="6" id="KW-1185">Reference proteome</keyword>
<gene>
    <name evidence="5" type="primary">mexR</name>
    <name evidence="5" type="ORF">PSM7751_00201</name>
</gene>
<dbReference type="SUPFAM" id="SSF46785">
    <property type="entry name" value="Winged helix' DNA-binding domain"/>
    <property type="match status" value="1"/>
</dbReference>
<accession>A0A1X6Y6J1</accession>
<dbReference type="InterPro" id="IPR036390">
    <property type="entry name" value="WH_DNA-bd_sf"/>
</dbReference>
<dbReference type="RefSeq" id="WP_085886132.1">
    <property type="nucleotide sequence ID" value="NZ_FWFN01000001.1"/>
</dbReference>